<dbReference type="PANTHER" id="PTHR43022:SF1">
    <property type="entry name" value="PROTEIN SMF"/>
    <property type="match status" value="1"/>
</dbReference>
<dbReference type="SUPFAM" id="SSF102405">
    <property type="entry name" value="MCP/YpsA-like"/>
    <property type="match status" value="1"/>
</dbReference>
<dbReference type="PANTHER" id="PTHR43022">
    <property type="entry name" value="PROTEIN SMF"/>
    <property type="match status" value="1"/>
</dbReference>
<dbReference type="RefSeq" id="WP_154533896.1">
    <property type="nucleotide sequence ID" value="NZ_VUNG01000012.1"/>
</dbReference>
<keyword evidence="5" id="KW-1185">Reference proteome</keyword>
<feature type="domain" description="Smf/DprA SLOG" evidence="2">
    <location>
        <begin position="83"/>
        <end position="294"/>
    </location>
</feature>
<evidence type="ECO:0000256" key="1">
    <source>
        <dbReference type="ARBA" id="ARBA00006525"/>
    </source>
</evidence>
<dbReference type="Gene3D" id="3.40.50.450">
    <property type="match status" value="1"/>
</dbReference>
<gene>
    <name evidence="4" type="primary">dprA</name>
    <name evidence="4" type="ORF">FYJ73_06445</name>
</gene>
<dbReference type="InterPro" id="IPR036388">
    <property type="entry name" value="WH-like_DNA-bd_sf"/>
</dbReference>
<comment type="similarity">
    <text evidence="1">Belongs to the DprA/Smf family.</text>
</comment>
<evidence type="ECO:0000259" key="2">
    <source>
        <dbReference type="Pfam" id="PF02481"/>
    </source>
</evidence>
<dbReference type="EMBL" id="VUNG01000012">
    <property type="protein sequence ID" value="MST84308.1"/>
    <property type="molecule type" value="Genomic_DNA"/>
</dbReference>
<dbReference type="AlphaFoldDB" id="A0A7K0KEM9"/>
<dbReference type="GO" id="GO:0009294">
    <property type="term" value="P:DNA-mediated transformation"/>
    <property type="evidence" value="ECO:0007669"/>
    <property type="project" value="InterPro"/>
</dbReference>
<evidence type="ECO:0000313" key="5">
    <source>
        <dbReference type="Proteomes" id="UP000438914"/>
    </source>
</evidence>
<comment type="caution">
    <text evidence="4">The sequence shown here is derived from an EMBL/GenBank/DDBJ whole genome shotgun (WGS) entry which is preliminary data.</text>
</comment>
<dbReference type="Pfam" id="PF17782">
    <property type="entry name" value="WHD_DprA"/>
    <property type="match status" value="1"/>
</dbReference>
<name>A0A7K0KEM9_9BACT</name>
<accession>A0A7K0KEM9</accession>
<sequence length="376" mass="42217">MITEEELINTIILTRLSYFHLNTMVELYKQLGSATEIIRQRDQLKTTFPGLPQRISDDLMDAEAMRPRAVEELAYCREHDIQMLCLNDTNYPKRLTECADPPLMLFYKGLADLNRQHVIAVVGTRHCTTYGQDLIRNFLADLSRLCPDTLIVSGLAYGVDIHAHRNALANNMDTVAVLAHGLDDLYPPRHRDTANEMVFHGGLLTEYMTHTKIDKLNFVRRNRITAGLSDATIVVESAEKGGGLITARISREYNRDVFAFPGPIGAPYSEGCNHLIRDNGAALITSAVDFVKAMGWQDELEINQMRKAGIERQMFPELDEEEQKITSLLQTQNDLPANIIAVKTALNIGTVQAKLFALEMKGVVKPYAGGFYHLLK</sequence>
<feature type="domain" description="DprA winged helix" evidence="3">
    <location>
        <begin position="316"/>
        <end position="370"/>
    </location>
</feature>
<protein>
    <submittedName>
        <fullName evidence="4">DNA-protecting protein DprA</fullName>
    </submittedName>
</protein>
<dbReference type="NCBIfam" id="TIGR00732">
    <property type="entry name" value="dprA"/>
    <property type="match status" value="1"/>
</dbReference>
<dbReference type="InterPro" id="IPR003488">
    <property type="entry name" value="DprA"/>
</dbReference>
<evidence type="ECO:0000259" key="3">
    <source>
        <dbReference type="Pfam" id="PF17782"/>
    </source>
</evidence>
<organism evidence="4 5">
    <name type="scientific">Hallella mizrahii</name>
    <dbReference type="NCBI Taxonomy" id="2606637"/>
    <lineage>
        <taxon>Bacteria</taxon>
        <taxon>Pseudomonadati</taxon>
        <taxon>Bacteroidota</taxon>
        <taxon>Bacteroidia</taxon>
        <taxon>Bacteroidales</taxon>
        <taxon>Prevotellaceae</taxon>
        <taxon>Hallella</taxon>
    </lineage>
</organism>
<dbReference type="Proteomes" id="UP000438914">
    <property type="component" value="Unassembled WGS sequence"/>
</dbReference>
<reference evidence="4 5" key="1">
    <citation type="submission" date="2019-08" db="EMBL/GenBank/DDBJ databases">
        <title>In-depth cultivation of the pig gut microbiome towards novel bacterial diversity and tailored functional studies.</title>
        <authorList>
            <person name="Wylensek D."/>
            <person name="Hitch T.C.A."/>
            <person name="Clavel T."/>
        </authorList>
    </citation>
    <scope>NUCLEOTIDE SEQUENCE [LARGE SCALE GENOMIC DNA]</scope>
    <source>
        <strain evidence="4 5">LKV-178-WT-2A</strain>
    </source>
</reference>
<dbReference type="InterPro" id="IPR057666">
    <property type="entry name" value="DrpA_SLOG"/>
</dbReference>
<dbReference type="Pfam" id="PF02481">
    <property type="entry name" value="DNA_processg_A"/>
    <property type="match status" value="1"/>
</dbReference>
<evidence type="ECO:0000313" key="4">
    <source>
        <dbReference type="EMBL" id="MST84308.1"/>
    </source>
</evidence>
<proteinExistence type="inferred from homology"/>
<dbReference type="InterPro" id="IPR041614">
    <property type="entry name" value="DprA_WH"/>
</dbReference>
<dbReference type="Gene3D" id="1.10.10.10">
    <property type="entry name" value="Winged helix-like DNA-binding domain superfamily/Winged helix DNA-binding domain"/>
    <property type="match status" value="1"/>
</dbReference>